<organism evidence="4 5">
    <name type="scientific">Mycena pura</name>
    <dbReference type="NCBI Taxonomy" id="153505"/>
    <lineage>
        <taxon>Eukaryota</taxon>
        <taxon>Fungi</taxon>
        <taxon>Dikarya</taxon>
        <taxon>Basidiomycota</taxon>
        <taxon>Agaricomycotina</taxon>
        <taxon>Agaricomycetes</taxon>
        <taxon>Agaricomycetidae</taxon>
        <taxon>Agaricales</taxon>
        <taxon>Marasmiineae</taxon>
        <taxon>Mycenaceae</taxon>
        <taxon>Mycena</taxon>
    </lineage>
</organism>
<dbReference type="EMBL" id="JARJCW010000036">
    <property type="protein sequence ID" value="KAJ7207522.1"/>
    <property type="molecule type" value="Genomic_DNA"/>
</dbReference>
<dbReference type="PANTHER" id="PTHR34409">
    <property type="entry name" value="SET DOMAIN-CONTAINING PROTEIN"/>
    <property type="match status" value="1"/>
</dbReference>
<evidence type="ECO:0000313" key="4">
    <source>
        <dbReference type="EMBL" id="KAJ7207522.1"/>
    </source>
</evidence>
<dbReference type="InterPro" id="IPR049203">
    <property type="entry name" value="DUF6818"/>
</dbReference>
<evidence type="ECO:0000256" key="2">
    <source>
        <dbReference type="SAM" id="MobiDB-lite"/>
    </source>
</evidence>
<gene>
    <name evidence="4" type="ORF">GGX14DRAFT_635386</name>
</gene>
<dbReference type="PANTHER" id="PTHR34409:SF1">
    <property type="entry name" value="MYB-LIKE DOMAIN-CONTAINING PROTEIN"/>
    <property type="match status" value="1"/>
</dbReference>
<feature type="compositionally biased region" description="Basic and acidic residues" evidence="2">
    <location>
        <begin position="77"/>
        <end position="116"/>
    </location>
</feature>
<keyword evidence="1" id="KW-0175">Coiled coil</keyword>
<feature type="non-terminal residue" evidence="4">
    <location>
        <position position="1"/>
    </location>
</feature>
<keyword evidence="5" id="KW-1185">Reference proteome</keyword>
<proteinExistence type="predicted"/>
<evidence type="ECO:0000313" key="5">
    <source>
        <dbReference type="Proteomes" id="UP001219525"/>
    </source>
</evidence>
<sequence>APKRLARGGRPAGSTNFTDFDTDLALDVVEEVLPIGGLAWTKVESRFNALARKNNRPERTAKSLENKFKTLVKTKKPTGDAKRPPRVRRAQEIEDQISEKAGTRELCDEGDTDGHSSDASVTIVNPPAQAPVLTAVARRATSPALRAKPRARVNAPELVSKLTQSFGPEAQRARDEDRSQRSFQTAQFFAINQQLQHAQSTNENLRGQLMTMQERLHTAERARDIAELKLEHHGLPTKSHRTHFQGYADFPRVDGKVRCETRYPDGGACTYWISDPSGDES</sequence>
<reference evidence="4" key="1">
    <citation type="submission" date="2023-03" db="EMBL/GenBank/DDBJ databases">
        <title>Massive genome expansion in bonnet fungi (Mycena s.s.) driven by repeated elements and novel gene families across ecological guilds.</title>
        <authorList>
            <consortium name="Lawrence Berkeley National Laboratory"/>
            <person name="Harder C.B."/>
            <person name="Miyauchi S."/>
            <person name="Viragh M."/>
            <person name="Kuo A."/>
            <person name="Thoen E."/>
            <person name="Andreopoulos B."/>
            <person name="Lu D."/>
            <person name="Skrede I."/>
            <person name="Drula E."/>
            <person name="Henrissat B."/>
            <person name="Morin E."/>
            <person name="Kohler A."/>
            <person name="Barry K."/>
            <person name="LaButti K."/>
            <person name="Morin E."/>
            <person name="Salamov A."/>
            <person name="Lipzen A."/>
            <person name="Mereny Z."/>
            <person name="Hegedus B."/>
            <person name="Baldrian P."/>
            <person name="Stursova M."/>
            <person name="Weitz H."/>
            <person name="Taylor A."/>
            <person name="Grigoriev I.V."/>
            <person name="Nagy L.G."/>
            <person name="Martin F."/>
            <person name="Kauserud H."/>
        </authorList>
    </citation>
    <scope>NUCLEOTIDE SEQUENCE</scope>
    <source>
        <strain evidence="4">9144</strain>
    </source>
</reference>
<dbReference type="AlphaFoldDB" id="A0AAD6VAP0"/>
<feature type="region of interest" description="Disordered" evidence="2">
    <location>
        <begin position="72"/>
        <end position="122"/>
    </location>
</feature>
<feature type="domain" description="DUF6818" evidence="3">
    <location>
        <begin position="34"/>
        <end position="113"/>
    </location>
</feature>
<evidence type="ECO:0000256" key="1">
    <source>
        <dbReference type="SAM" id="Coils"/>
    </source>
</evidence>
<comment type="caution">
    <text evidence="4">The sequence shown here is derived from an EMBL/GenBank/DDBJ whole genome shotgun (WGS) entry which is preliminary data.</text>
</comment>
<protein>
    <recommendedName>
        <fullName evidence="3">DUF6818 domain-containing protein</fullName>
    </recommendedName>
</protein>
<dbReference type="Proteomes" id="UP001219525">
    <property type="component" value="Unassembled WGS sequence"/>
</dbReference>
<evidence type="ECO:0000259" key="3">
    <source>
        <dbReference type="Pfam" id="PF20681"/>
    </source>
</evidence>
<feature type="non-terminal residue" evidence="4">
    <location>
        <position position="281"/>
    </location>
</feature>
<feature type="coiled-coil region" evidence="1">
    <location>
        <begin position="195"/>
        <end position="229"/>
    </location>
</feature>
<dbReference type="Pfam" id="PF20681">
    <property type="entry name" value="DUF6818"/>
    <property type="match status" value="1"/>
</dbReference>
<accession>A0AAD6VAP0</accession>
<name>A0AAD6VAP0_9AGAR</name>